<feature type="compositionally biased region" description="Low complexity" evidence="1">
    <location>
        <begin position="359"/>
        <end position="376"/>
    </location>
</feature>
<feature type="compositionally biased region" description="Polar residues" evidence="1">
    <location>
        <begin position="85"/>
        <end position="98"/>
    </location>
</feature>
<proteinExistence type="predicted"/>
<accession>A0ABP9YLE2</accession>
<feature type="compositionally biased region" description="Low complexity" evidence="1">
    <location>
        <begin position="30"/>
        <end position="41"/>
    </location>
</feature>
<protein>
    <submittedName>
        <fullName evidence="2">Uncharacterized protein</fullName>
    </submittedName>
</protein>
<feature type="compositionally biased region" description="Polar residues" evidence="1">
    <location>
        <begin position="345"/>
        <end position="354"/>
    </location>
</feature>
<gene>
    <name evidence="2" type="ORF">MFLAVUS_001056</name>
</gene>
<name>A0ABP9YLE2_9FUNG</name>
<organism evidence="2 3">
    <name type="scientific">Mucor flavus</name>
    <dbReference type="NCBI Taxonomy" id="439312"/>
    <lineage>
        <taxon>Eukaryota</taxon>
        <taxon>Fungi</taxon>
        <taxon>Fungi incertae sedis</taxon>
        <taxon>Mucoromycota</taxon>
        <taxon>Mucoromycotina</taxon>
        <taxon>Mucoromycetes</taxon>
        <taxon>Mucorales</taxon>
        <taxon>Mucorineae</taxon>
        <taxon>Mucoraceae</taxon>
        <taxon>Mucor</taxon>
    </lineage>
</organism>
<sequence>MSEGNPPPEKEIILGIPYLSPTLDKETALNNNSSNPEPTTTNREDTEKNKKDNKKEKNIEKNKKNEENKKNDEKNEKSEKNKKNVSSGIPEQESSNSKIGLGINKRRASDAVEATTSKSVEALNLPNSNYLKEQQKELIILFLQHSRKIECEHCTFLGKLNITRIDDTEIGDIHDAEIIFTCRECKKKNEESKVQAQVLGTTKIKKRQVLEEEEDNVSEDKIMEEATIEDINSQSQNVETEQEFELKRNQLKCTHCENIGSINKNGHNQSKPRQRQYKCKNCNKSICMSEMKILLKYLNTDCEMEQVEESEFSDNDFPESDDENVMEIGDDEDVELVMDVRNTTNIPDTFSNTEYPKLQSVVKPQPQSQQQNTVGT</sequence>
<dbReference type="Proteomes" id="UP001473302">
    <property type="component" value="Unassembled WGS sequence"/>
</dbReference>
<evidence type="ECO:0000256" key="1">
    <source>
        <dbReference type="SAM" id="MobiDB-lite"/>
    </source>
</evidence>
<evidence type="ECO:0000313" key="2">
    <source>
        <dbReference type="EMBL" id="GAA5807683.1"/>
    </source>
</evidence>
<feature type="region of interest" description="Disordered" evidence="1">
    <location>
        <begin position="345"/>
        <end position="376"/>
    </location>
</feature>
<evidence type="ECO:0000313" key="3">
    <source>
        <dbReference type="Proteomes" id="UP001473302"/>
    </source>
</evidence>
<feature type="compositionally biased region" description="Basic and acidic residues" evidence="1">
    <location>
        <begin position="42"/>
        <end position="82"/>
    </location>
</feature>
<feature type="region of interest" description="Disordered" evidence="1">
    <location>
        <begin position="1"/>
        <end position="102"/>
    </location>
</feature>
<keyword evidence="3" id="KW-1185">Reference proteome</keyword>
<comment type="caution">
    <text evidence="2">The sequence shown here is derived from an EMBL/GenBank/DDBJ whole genome shotgun (WGS) entry which is preliminary data.</text>
</comment>
<reference evidence="2 3" key="1">
    <citation type="submission" date="2024-04" db="EMBL/GenBank/DDBJ databases">
        <title>genome sequences of Mucor flavus KT1a and Helicostylum pulchrum KT1b strains isolated from the surface of a dry-aged beef.</title>
        <authorList>
            <person name="Toyotome T."/>
            <person name="Hosono M."/>
            <person name="Torimaru M."/>
            <person name="Fukuda K."/>
            <person name="Mikami N."/>
        </authorList>
    </citation>
    <scope>NUCLEOTIDE SEQUENCE [LARGE SCALE GENOMIC DNA]</scope>
    <source>
        <strain evidence="2 3">KT1a</strain>
    </source>
</reference>
<dbReference type="EMBL" id="BAABUK010000002">
    <property type="protein sequence ID" value="GAA5807683.1"/>
    <property type="molecule type" value="Genomic_DNA"/>
</dbReference>